<feature type="compositionally biased region" description="Polar residues" evidence="1">
    <location>
        <begin position="1"/>
        <end position="17"/>
    </location>
</feature>
<evidence type="ECO:0000313" key="3">
    <source>
        <dbReference type="Proteomes" id="UP001295444"/>
    </source>
</evidence>
<dbReference type="EMBL" id="OW240917">
    <property type="protein sequence ID" value="CAH2300971.1"/>
    <property type="molecule type" value="Genomic_DNA"/>
</dbReference>
<proteinExistence type="predicted"/>
<evidence type="ECO:0000256" key="1">
    <source>
        <dbReference type="SAM" id="MobiDB-lite"/>
    </source>
</evidence>
<reference evidence="2" key="1">
    <citation type="submission" date="2022-03" db="EMBL/GenBank/DDBJ databases">
        <authorList>
            <person name="Alioto T."/>
            <person name="Alioto T."/>
            <person name="Gomez Garrido J."/>
        </authorList>
    </citation>
    <scope>NUCLEOTIDE SEQUENCE</scope>
</reference>
<sequence length="85" mass="9013">MVRETGAQQTSTLSKTNTKGKKPWICRSAGLPHEALHTTPGEPHIPVTTSDGPRWGLAKPPVGDSTAETQEATPLHYLATISPAT</sequence>
<feature type="region of interest" description="Disordered" evidence="1">
    <location>
        <begin position="1"/>
        <end position="73"/>
    </location>
</feature>
<gene>
    <name evidence="2" type="ORF">PECUL_23A038412</name>
</gene>
<evidence type="ECO:0000313" key="2">
    <source>
        <dbReference type="EMBL" id="CAH2300971.1"/>
    </source>
</evidence>
<keyword evidence="3" id="KW-1185">Reference proteome</keyword>
<organism evidence="2 3">
    <name type="scientific">Pelobates cultripes</name>
    <name type="common">Western spadefoot toad</name>
    <dbReference type="NCBI Taxonomy" id="61616"/>
    <lineage>
        <taxon>Eukaryota</taxon>
        <taxon>Metazoa</taxon>
        <taxon>Chordata</taxon>
        <taxon>Craniata</taxon>
        <taxon>Vertebrata</taxon>
        <taxon>Euteleostomi</taxon>
        <taxon>Amphibia</taxon>
        <taxon>Batrachia</taxon>
        <taxon>Anura</taxon>
        <taxon>Pelobatoidea</taxon>
        <taxon>Pelobatidae</taxon>
        <taxon>Pelobates</taxon>
    </lineage>
</organism>
<accession>A0AAD1SLC9</accession>
<name>A0AAD1SLC9_PELCU</name>
<dbReference type="AlphaFoldDB" id="A0AAD1SLC9"/>
<feature type="non-terminal residue" evidence="2">
    <location>
        <position position="85"/>
    </location>
</feature>
<protein>
    <submittedName>
        <fullName evidence="2">Uncharacterized protein</fullName>
    </submittedName>
</protein>
<dbReference type="Proteomes" id="UP001295444">
    <property type="component" value="Chromosome 06"/>
</dbReference>